<evidence type="ECO:0000313" key="2">
    <source>
        <dbReference type="Proteomes" id="UP000828048"/>
    </source>
</evidence>
<comment type="caution">
    <text evidence="1">The sequence shown here is derived from an EMBL/GenBank/DDBJ whole genome shotgun (WGS) entry which is preliminary data.</text>
</comment>
<protein>
    <submittedName>
        <fullName evidence="1">Uncharacterized protein</fullName>
    </submittedName>
</protein>
<keyword evidence="2" id="KW-1185">Reference proteome</keyword>
<dbReference type="Proteomes" id="UP000828048">
    <property type="component" value="Chromosome 6"/>
</dbReference>
<evidence type="ECO:0000313" key="1">
    <source>
        <dbReference type="EMBL" id="KAH7838679.1"/>
    </source>
</evidence>
<reference evidence="1 2" key="1">
    <citation type="journal article" date="2021" name="Hortic Res">
        <title>High-quality reference genome and annotation aids understanding of berry development for evergreen blueberry (Vaccinium darrowii).</title>
        <authorList>
            <person name="Yu J."/>
            <person name="Hulse-Kemp A.M."/>
            <person name="Babiker E."/>
            <person name="Staton M."/>
        </authorList>
    </citation>
    <scope>NUCLEOTIDE SEQUENCE [LARGE SCALE GENOMIC DNA]</scope>
    <source>
        <strain evidence="2">cv. NJ 8807/NJ 8810</strain>
        <tissue evidence="1">Young leaf</tissue>
    </source>
</reference>
<dbReference type="EMBL" id="CM037156">
    <property type="protein sequence ID" value="KAH7838679.1"/>
    <property type="molecule type" value="Genomic_DNA"/>
</dbReference>
<organism evidence="1 2">
    <name type="scientific">Vaccinium darrowii</name>
    <dbReference type="NCBI Taxonomy" id="229202"/>
    <lineage>
        <taxon>Eukaryota</taxon>
        <taxon>Viridiplantae</taxon>
        <taxon>Streptophyta</taxon>
        <taxon>Embryophyta</taxon>
        <taxon>Tracheophyta</taxon>
        <taxon>Spermatophyta</taxon>
        <taxon>Magnoliopsida</taxon>
        <taxon>eudicotyledons</taxon>
        <taxon>Gunneridae</taxon>
        <taxon>Pentapetalae</taxon>
        <taxon>asterids</taxon>
        <taxon>Ericales</taxon>
        <taxon>Ericaceae</taxon>
        <taxon>Vaccinioideae</taxon>
        <taxon>Vaccinieae</taxon>
        <taxon>Vaccinium</taxon>
    </lineage>
</organism>
<sequence length="217" mass="23743">MPHTTVITAQDFYKVCSNTTNYKVGSRFQSNLNRILYRGLYNDGGDSIFSNKTEGEGPDKSTVFFSAEAMLHLPTASIASTSQATRSLKNVPLRKKQSFGTSSVLFELDKFAAILDEMFLNLTSFATSIPSNRMYATNEANVGNFTKLYGMVQCTPDLSPVLCRSCLGGISVYLVHVCGAGKRGGRLLAPSCNVRYELYPFLATHRSMSSVGVRVSN</sequence>
<proteinExistence type="predicted"/>
<accession>A0ACB7XE72</accession>
<name>A0ACB7XE72_9ERIC</name>
<gene>
    <name evidence="1" type="ORF">Vadar_029780</name>
</gene>